<reference evidence="1 2" key="1">
    <citation type="submission" date="2021-06" db="EMBL/GenBank/DDBJ databases">
        <title>Caerostris extrusa draft genome.</title>
        <authorList>
            <person name="Kono N."/>
            <person name="Arakawa K."/>
        </authorList>
    </citation>
    <scope>NUCLEOTIDE SEQUENCE [LARGE SCALE GENOMIC DNA]</scope>
</reference>
<gene>
    <name evidence="1" type="ORF">CEXT_151601</name>
</gene>
<sequence length="96" mass="11325">MDFSSTDPRNPRRDFSSKRNVRNRVMREILMSSKCPFLSEAFFTGVLFLHIVRSLVGIRDPRETFGDIFFSIWFLGFSGKQWLKSDEKWLSDCHIS</sequence>
<dbReference type="AlphaFoldDB" id="A0AAV4XDQ1"/>
<dbReference type="EMBL" id="BPLR01000187">
    <property type="protein sequence ID" value="GIY92724.1"/>
    <property type="molecule type" value="Genomic_DNA"/>
</dbReference>
<protein>
    <submittedName>
        <fullName evidence="1">Uncharacterized protein</fullName>
    </submittedName>
</protein>
<accession>A0AAV4XDQ1</accession>
<evidence type="ECO:0000313" key="2">
    <source>
        <dbReference type="Proteomes" id="UP001054945"/>
    </source>
</evidence>
<dbReference type="Proteomes" id="UP001054945">
    <property type="component" value="Unassembled WGS sequence"/>
</dbReference>
<comment type="caution">
    <text evidence="1">The sequence shown here is derived from an EMBL/GenBank/DDBJ whole genome shotgun (WGS) entry which is preliminary data.</text>
</comment>
<keyword evidence="2" id="KW-1185">Reference proteome</keyword>
<evidence type="ECO:0000313" key="1">
    <source>
        <dbReference type="EMBL" id="GIY92724.1"/>
    </source>
</evidence>
<organism evidence="1 2">
    <name type="scientific">Caerostris extrusa</name>
    <name type="common">Bark spider</name>
    <name type="synonym">Caerostris bankana</name>
    <dbReference type="NCBI Taxonomy" id="172846"/>
    <lineage>
        <taxon>Eukaryota</taxon>
        <taxon>Metazoa</taxon>
        <taxon>Ecdysozoa</taxon>
        <taxon>Arthropoda</taxon>
        <taxon>Chelicerata</taxon>
        <taxon>Arachnida</taxon>
        <taxon>Araneae</taxon>
        <taxon>Araneomorphae</taxon>
        <taxon>Entelegynae</taxon>
        <taxon>Araneoidea</taxon>
        <taxon>Araneidae</taxon>
        <taxon>Caerostris</taxon>
    </lineage>
</organism>
<name>A0AAV4XDQ1_CAEEX</name>
<proteinExistence type="predicted"/>